<feature type="chain" id="PRO_5006915060" evidence="1">
    <location>
        <begin position="32"/>
        <end position="134"/>
    </location>
</feature>
<reference evidence="2 3" key="1">
    <citation type="submission" date="2015-11" db="EMBL/GenBank/DDBJ databases">
        <title>Genomic analysis of 38 Legionella species identifies large and diverse effector repertoires.</title>
        <authorList>
            <person name="Burstein D."/>
            <person name="Amaro F."/>
            <person name="Zusman T."/>
            <person name="Lifshitz Z."/>
            <person name="Cohen O."/>
            <person name="Gilbert J.A."/>
            <person name="Pupko T."/>
            <person name="Shuman H.A."/>
            <person name="Segal G."/>
        </authorList>
    </citation>
    <scope>NUCLEOTIDE SEQUENCE [LARGE SCALE GENOMIC DNA]</scope>
    <source>
        <strain evidence="2 3">ATCC 49751</strain>
    </source>
</reference>
<name>A0A0W0VUF7_9GAMM</name>
<accession>A0A0W0VUF7</accession>
<comment type="caution">
    <text evidence="2">The sequence shown here is derived from an EMBL/GenBank/DDBJ whole genome shotgun (WGS) entry which is preliminary data.</text>
</comment>
<dbReference type="STRING" id="45067.Llan_0732"/>
<keyword evidence="1" id="KW-0732">Signal</keyword>
<sequence length="134" mass="14230">MLRFFTSSFNRQNLALASVQALNLAAMGAAAYSMISNPETAGEFSLDFLAHLISFRALAPNSTESMELGGLFLNTARLGAIYMGFVNSGCSDVPSAALAGDALFHGVNMMSSLLHTGGKKSEERQHTQTQATVH</sequence>
<dbReference type="PATRIC" id="fig|45067.4.peg.761"/>
<evidence type="ECO:0000313" key="2">
    <source>
        <dbReference type="EMBL" id="KTD23597.1"/>
    </source>
</evidence>
<evidence type="ECO:0000256" key="1">
    <source>
        <dbReference type="SAM" id="SignalP"/>
    </source>
</evidence>
<dbReference type="Proteomes" id="UP000054869">
    <property type="component" value="Unassembled WGS sequence"/>
</dbReference>
<feature type="signal peptide" evidence="1">
    <location>
        <begin position="1"/>
        <end position="31"/>
    </location>
</feature>
<protein>
    <submittedName>
        <fullName evidence="2">Uncharacterized protein</fullName>
    </submittedName>
</protein>
<proteinExistence type="predicted"/>
<keyword evidence="3" id="KW-1185">Reference proteome</keyword>
<dbReference type="EMBL" id="LNYI01000012">
    <property type="protein sequence ID" value="KTD23597.1"/>
    <property type="molecule type" value="Genomic_DNA"/>
</dbReference>
<gene>
    <name evidence="2" type="ORF">Llan_0732</name>
</gene>
<dbReference type="RefSeq" id="WP_028372717.1">
    <property type="nucleotide sequence ID" value="NZ_CAAAJD010000006.1"/>
</dbReference>
<dbReference type="AlphaFoldDB" id="A0A0W0VUF7"/>
<evidence type="ECO:0000313" key="3">
    <source>
        <dbReference type="Proteomes" id="UP000054869"/>
    </source>
</evidence>
<organism evidence="2 3">
    <name type="scientific">Legionella lansingensis</name>
    <dbReference type="NCBI Taxonomy" id="45067"/>
    <lineage>
        <taxon>Bacteria</taxon>
        <taxon>Pseudomonadati</taxon>
        <taxon>Pseudomonadota</taxon>
        <taxon>Gammaproteobacteria</taxon>
        <taxon>Legionellales</taxon>
        <taxon>Legionellaceae</taxon>
        <taxon>Legionella</taxon>
    </lineage>
</organism>